<reference evidence="2" key="1">
    <citation type="submission" date="2025-08" db="UniProtKB">
        <authorList>
            <consortium name="Ensembl"/>
        </authorList>
    </citation>
    <scope>IDENTIFICATION</scope>
</reference>
<organism evidence="2 3">
    <name type="scientific">Neolamprologus brichardi</name>
    <name type="common">Fairy cichlid</name>
    <name type="synonym">Lamprologus brichardi</name>
    <dbReference type="NCBI Taxonomy" id="32507"/>
    <lineage>
        <taxon>Eukaryota</taxon>
        <taxon>Metazoa</taxon>
        <taxon>Chordata</taxon>
        <taxon>Craniata</taxon>
        <taxon>Vertebrata</taxon>
        <taxon>Euteleostomi</taxon>
        <taxon>Actinopterygii</taxon>
        <taxon>Neopterygii</taxon>
        <taxon>Teleostei</taxon>
        <taxon>Neoteleostei</taxon>
        <taxon>Acanthomorphata</taxon>
        <taxon>Ovalentaria</taxon>
        <taxon>Cichlomorphae</taxon>
        <taxon>Cichliformes</taxon>
        <taxon>Cichlidae</taxon>
        <taxon>African cichlids</taxon>
        <taxon>Pseudocrenilabrinae</taxon>
        <taxon>Lamprologini</taxon>
        <taxon>Neolamprologus</taxon>
    </lineage>
</organism>
<dbReference type="InterPro" id="IPR000719">
    <property type="entry name" value="Prot_kinase_dom"/>
</dbReference>
<proteinExistence type="predicted"/>
<accession>A0A3Q4HU48</accession>
<sequence length="141" mass="16007">MDDCLTTFRRLQKRAGKARQASGQTLLYTALLMGGTSQVFAAKITPYRAEQRQLVLREYQLLRRLHHPHLVQLHCAFITSGYLVLVEELCPGKELLYSLTEVIVSEHFLDVELKQICASLRRPNAGFGVLFVPAEPNVRNL</sequence>
<feature type="domain" description="Protein kinase" evidence="1">
    <location>
        <begin position="1"/>
        <end position="141"/>
    </location>
</feature>
<dbReference type="GO" id="GO:0004672">
    <property type="term" value="F:protein kinase activity"/>
    <property type="evidence" value="ECO:0007669"/>
    <property type="project" value="InterPro"/>
</dbReference>
<dbReference type="Proteomes" id="UP000261580">
    <property type="component" value="Unassembled WGS sequence"/>
</dbReference>
<dbReference type="SUPFAM" id="SSF56112">
    <property type="entry name" value="Protein kinase-like (PK-like)"/>
    <property type="match status" value="1"/>
</dbReference>
<reference evidence="2" key="2">
    <citation type="submission" date="2025-09" db="UniProtKB">
        <authorList>
            <consortium name="Ensembl"/>
        </authorList>
    </citation>
    <scope>IDENTIFICATION</scope>
</reference>
<dbReference type="GeneTree" id="ENSGT00940000167421"/>
<evidence type="ECO:0000313" key="3">
    <source>
        <dbReference type="Proteomes" id="UP000261580"/>
    </source>
</evidence>
<dbReference type="PROSITE" id="PS50011">
    <property type="entry name" value="PROTEIN_KINASE_DOM"/>
    <property type="match status" value="1"/>
</dbReference>
<dbReference type="Gene3D" id="3.30.200.20">
    <property type="entry name" value="Phosphorylase Kinase, domain 1"/>
    <property type="match status" value="1"/>
</dbReference>
<dbReference type="Pfam" id="PF00069">
    <property type="entry name" value="Pkinase"/>
    <property type="match status" value="1"/>
</dbReference>
<dbReference type="Bgee" id="ENSNBRG00000016138">
    <property type="expression patterns" value="Expressed in camera-type eye and 6 other cell types or tissues"/>
</dbReference>
<protein>
    <recommendedName>
        <fullName evidence="1">Protein kinase domain-containing protein</fullName>
    </recommendedName>
</protein>
<evidence type="ECO:0000313" key="2">
    <source>
        <dbReference type="Ensembl" id="ENSNBRP00000021027.1"/>
    </source>
</evidence>
<dbReference type="AlphaFoldDB" id="A0A3Q4HU48"/>
<name>A0A3Q4HU48_NEOBR</name>
<keyword evidence="3" id="KW-1185">Reference proteome</keyword>
<dbReference type="InterPro" id="IPR011009">
    <property type="entry name" value="Kinase-like_dom_sf"/>
</dbReference>
<dbReference type="GO" id="GO:0005524">
    <property type="term" value="F:ATP binding"/>
    <property type="evidence" value="ECO:0007669"/>
    <property type="project" value="InterPro"/>
</dbReference>
<evidence type="ECO:0000259" key="1">
    <source>
        <dbReference type="PROSITE" id="PS50011"/>
    </source>
</evidence>
<dbReference type="Ensembl" id="ENSNBRT00000021596.1">
    <property type="protein sequence ID" value="ENSNBRP00000021027.1"/>
    <property type="gene ID" value="ENSNBRG00000016138.1"/>
</dbReference>